<keyword evidence="1" id="KW-0808">Transferase</keyword>
<dbReference type="InterPro" id="IPR019410">
    <property type="entry name" value="Methyltransf_16"/>
</dbReference>
<gene>
    <name evidence="3" type="ORF">chiPu_0014301</name>
</gene>
<comment type="caution">
    <text evidence="3">The sequence shown here is derived from an EMBL/GenBank/DDBJ whole genome shotgun (WGS) entry which is preliminary data.</text>
</comment>
<proteinExistence type="predicted"/>
<dbReference type="OrthoDB" id="9939537at2759"/>
<evidence type="ECO:0000256" key="2">
    <source>
        <dbReference type="ARBA" id="ARBA00022691"/>
    </source>
</evidence>
<reference evidence="3 4" key="1">
    <citation type="journal article" date="2018" name="Nat. Ecol. Evol.">
        <title>Shark genomes provide insights into elasmobranch evolution and the origin of vertebrates.</title>
        <authorList>
            <person name="Hara Y"/>
            <person name="Yamaguchi K"/>
            <person name="Onimaru K"/>
            <person name="Kadota M"/>
            <person name="Koyanagi M"/>
            <person name="Keeley SD"/>
            <person name="Tatsumi K"/>
            <person name="Tanaka K"/>
            <person name="Motone F"/>
            <person name="Kageyama Y"/>
            <person name="Nozu R"/>
            <person name="Adachi N"/>
            <person name="Nishimura O"/>
            <person name="Nakagawa R"/>
            <person name="Tanegashima C"/>
            <person name="Kiyatake I"/>
            <person name="Matsumoto R"/>
            <person name="Murakumo K"/>
            <person name="Nishida K"/>
            <person name="Terakita A"/>
            <person name="Kuratani S"/>
            <person name="Sato K"/>
            <person name="Hyodo S Kuraku.S."/>
        </authorList>
    </citation>
    <scope>NUCLEOTIDE SEQUENCE [LARGE SCALE GENOMIC DNA]</scope>
</reference>
<sequence>MATKSQGESNDHATKEGDTDNSMVILENAYQFCGFNLKINRFINANLGYSAYVWDAYFEKENINFIGKKVIELGSGTGIVGILTTLLGGDVTITDKSIVMKQIDNNIAINVPAACRHRIKARPLIWGEDHTNFPTGYDFILGSDITYSSMAHPALLETLCYLSRKGTTIYLCSEIRTKNGSLSFQNEFLPQYFNCQVLATSESKDIILHKFTRIGGSSPGDRVVTGDK</sequence>
<name>A0A401SZJ5_CHIPU</name>
<dbReference type="EMBL" id="BEZZ01000745">
    <property type="protein sequence ID" value="GCC35813.1"/>
    <property type="molecule type" value="Genomic_DNA"/>
</dbReference>
<keyword evidence="4" id="KW-1185">Reference proteome</keyword>
<organism evidence="3 4">
    <name type="scientific">Chiloscyllium punctatum</name>
    <name type="common">Brownbanded bambooshark</name>
    <name type="synonym">Hemiscyllium punctatum</name>
    <dbReference type="NCBI Taxonomy" id="137246"/>
    <lineage>
        <taxon>Eukaryota</taxon>
        <taxon>Metazoa</taxon>
        <taxon>Chordata</taxon>
        <taxon>Craniata</taxon>
        <taxon>Vertebrata</taxon>
        <taxon>Chondrichthyes</taxon>
        <taxon>Elasmobranchii</taxon>
        <taxon>Galeomorphii</taxon>
        <taxon>Galeoidea</taxon>
        <taxon>Orectolobiformes</taxon>
        <taxon>Hemiscylliidae</taxon>
        <taxon>Chiloscyllium</taxon>
    </lineage>
</organism>
<dbReference type="Gene3D" id="3.40.50.150">
    <property type="entry name" value="Vaccinia Virus protein VP39"/>
    <property type="match status" value="1"/>
</dbReference>
<evidence type="ECO:0000313" key="3">
    <source>
        <dbReference type="EMBL" id="GCC35813.1"/>
    </source>
</evidence>
<dbReference type="GO" id="GO:0032259">
    <property type="term" value="P:methylation"/>
    <property type="evidence" value="ECO:0007669"/>
    <property type="project" value="UniProtKB-KW"/>
</dbReference>
<dbReference type="GO" id="GO:0008168">
    <property type="term" value="F:methyltransferase activity"/>
    <property type="evidence" value="ECO:0007669"/>
    <property type="project" value="UniProtKB-KW"/>
</dbReference>
<dbReference type="SUPFAM" id="SSF53335">
    <property type="entry name" value="S-adenosyl-L-methionine-dependent methyltransferases"/>
    <property type="match status" value="1"/>
</dbReference>
<evidence type="ECO:0000256" key="1">
    <source>
        <dbReference type="ARBA" id="ARBA00022603"/>
    </source>
</evidence>
<evidence type="ECO:0000313" key="4">
    <source>
        <dbReference type="Proteomes" id="UP000287033"/>
    </source>
</evidence>
<keyword evidence="1" id="KW-0489">Methyltransferase</keyword>
<dbReference type="STRING" id="137246.A0A401SZJ5"/>
<dbReference type="Pfam" id="PF10294">
    <property type="entry name" value="Methyltransf_16"/>
    <property type="match status" value="1"/>
</dbReference>
<dbReference type="AlphaFoldDB" id="A0A401SZJ5"/>
<dbReference type="PANTHER" id="PTHR14614:SF5">
    <property type="entry name" value="EEF1A LYSINE METHYLTRANSFERASE 3"/>
    <property type="match status" value="1"/>
</dbReference>
<dbReference type="OMA" id="TFIMENA"/>
<dbReference type="GO" id="GO:0005829">
    <property type="term" value="C:cytosol"/>
    <property type="evidence" value="ECO:0007669"/>
    <property type="project" value="TreeGrafter"/>
</dbReference>
<protein>
    <recommendedName>
        <fullName evidence="5">Methyltransferase small domain-containing protein</fullName>
    </recommendedName>
</protein>
<accession>A0A401SZJ5</accession>
<keyword evidence="2" id="KW-0949">S-adenosyl-L-methionine</keyword>
<dbReference type="PANTHER" id="PTHR14614">
    <property type="entry name" value="HEPATOCELLULAR CARCINOMA-ASSOCIATED ANTIGEN"/>
    <property type="match status" value="1"/>
</dbReference>
<dbReference type="InterPro" id="IPR029063">
    <property type="entry name" value="SAM-dependent_MTases_sf"/>
</dbReference>
<dbReference type="GO" id="GO:0032991">
    <property type="term" value="C:protein-containing complex"/>
    <property type="evidence" value="ECO:0007669"/>
    <property type="project" value="TreeGrafter"/>
</dbReference>
<dbReference type="Proteomes" id="UP000287033">
    <property type="component" value="Unassembled WGS sequence"/>
</dbReference>
<evidence type="ECO:0008006" key="5">
    <source>
        <dbReference type="Google" id="ProtNLM"/>
    </source>
</evidence>